<accession>G0J200</accession>
<proteinExistence type="predicted"/>
<reference evidence="3" key="1">
    <citation type="submission" date="2011-07" db="EMBL/GenBank/DDBJ databases">
        <title>The complete genome of Cyclobacterium marinum DSM 745.</title>
        <authorList>
            <person name="Lucas S."/>
            <person name="Han J."/>
            <person name="Lapidus A."/>
            <person name="Bruce D."/>
            <person name="Goodwin L."/>
            <person name="Pitluck S."/>
            <person name="Peters L."/>
            <person name="Kyrpides N."/>
            <person name="Mavromatis K."/>
            <person name="Ivanova N."/>
            <person name="Ovchinnikova G."/>
            <person name="Chertkov O."/>
            <person name="Detter J.C."/>
            <person name="Tapia R."/>
            <person name="Han C."/>
            <person name="Land M."/>
            <person name="Hauser L."/>
            <person name="Markowitz V."/>
            <person name="Cheng J.-F."/>
            <person name="Hugenholtz P."/>
            <person name="Woyke T."/>
            <person name="Wu D."/>
            <person name="Tindall B."/>
            <person name="Schuetze A."/>
            <person name="Brambilla E."/>
            <person name="Klenk H.-P."/>
            <person name="Eisen J.A."/>
        </authorList>
    </citation>
    <scope>NUCLEOTIDE SEQUENCE [LARGE SCALE GENOMIC DNA]</scope>
    <source>
        <strain evidence="3">ATCC 25205 / DSM 745 / LMG 13164 / NCIMB 1802</strain>
    </source>
</reference>
<dbReference type="HOGENOM" id="CLU_2952724_0_0_10"/>
<dbReference type="Proteomes" id="UP000001635">
    <property type="component" value="Chromosome"/>
</dbReference>
<evidence type="ECO:0000313" key="3">
    <source>
        <dbReference type="Proteomes" id="UP000001635"/>
    </source>
</evidence>
<keyword evidence="1" id="KW-0812">Transmembrane</keyword>
<evidence type="ECO:0000313" key="2">
    <source>
        <dbReference type="EMBL" id="AEL24509.1"/>
    </source>
</evidence>
<gene>
    <name evidence="2" type="ordered locus">Cycma_0735</name>
</gene>
<dbReference type="EMBL" id="CP002955">
    <property type="protein sequence ID" value="AEL24509.1"/>
    <property type="molecule type" value="Genomic_DNA"/>
</dbReference>
<dbReference type="KEGG" id="cmr:Cycma_0735"/>
<keyword evidence="1" id="KW-0472">Membrane</keyword>
<keyword evidence="1" id="KW-1133">Transmembrane helix</keyword>
<keyword evidence="3" id="KW-1185">Reference proteome</keyword>
<protein>
    <submittedName>
        <fullName evidence="2">Uncharacterized protein</fullName>
    </submittedName>
</protein>
<name>G0J200_CYCMS</name>
<evidence type="ECO:0000256" key="1">
    <source>
        <dbReference type="SAM" id="Phobius"/>
    </source>
</evidence>
<organism evidence="2 3">
    <name type="scientific">Cyclobacterium marinum (strain ATCC 25205 / DSM 745 / LMG 13164 / NCIMB 1802)</name>
    <name type="common">Flectobacillus marinus</name>
    <dbReference type="NCBI Taxonomy" id="880070"/>
    <lineage>
        <taxon>Bacteria</taxon>
        <taxon>Pseudomonadati</taxon>
        <taxon>Bacteroidota</taxon>
        <taxon>Cytophagia</taxon>
        <taxon>Cytophagales</taxon>
        <taxon>Cyclobacteriaceae</taxon>
        <taxon>Cyclobacterium</taxon>
    </lineage>
</organism>
<sequence>MYFKNKKTYYDIWFIAHFWMYVNQKSRCKNTKCDMSYVNKINLYINLFIYSIYILYKLI</sequence>
<feature type="transmembrane region" description="Helical" evidence="1">
    <location>
        <begin position="37"/>
        <end position="56"/>
    </location>
</feature>
<dbReference type="AlphaFoldDB" id="G0J200"/>